<dbReference type="EMBL" id="MU004198">
    <property type="protein sequence ID" value="KAF2489963.1"/>
    <property type="molecule type" value="Genomic_DNA"/>
</dbReference>
<reference evidence="3" key="1">
    <citation type="journal article" date="2020" name="Stud. Mycol.">
        <title>101 Dothideomycetes genomes: a test case for predicting lifestyles and emergence of pathogens.</title>
        <authorList>
            <person name="Haridas S."/>
            <person name="Albert R."/>
            <person name="Binder M."/>
            <person name="Bloem J."/>
            <person name="Labutti K."/>
            <person name="Salamov A."/>
            <person name="Andreopoulos B."/>
            <person name="Baker S."/>
            <person name="Barry K."/>
            <person name="Bills G."/>
            <person name="Bluhm B."/>
            <person name="Cannon C."/>
            <person name="Castanera R."/>
            <person name="Culley D."/>
            <person name="Daum C."/>
            <person name="Ezra D."/>
            <person name="Gonzalez J."/>
            <person name="Henrissat B."/>
            <person name="Kuo A."/>
            <person name="Liang C."/>
            <person name="Lipzen A."/>
            <person name="Lutzoni F."/>
            <person name="Magnuson J."/>
            <person name="Mondo S."/>
            <person name="Nolan M."/>
            <person name="Ohm R."/>
            <person name="Pangilinan J."/>
            <person name="Park H.-J."/>
            <person name="Ramirez L."/>
            <person name="Alfaro M."/>
            <person name="Sun H."/>
            <person name="Tritt A."/>
            <person name="Yoshinaga Y."/>
            <person name="Zwiers L.-H."/>
            <person name="Turgeon B."/>
            <person name="Goodwin S."/>
            <person name="Spatafora J."/>
            <person name="Crous P."/>
            <person name="Grigoriev I."/>
        </authorList>
    </citation>
    <scope>NUCLEOTIDE SEQUENCE</scope>
    <source>
        <strain evidence="3">CBS 269.34</strain>
    </source>
</reference>
<organism evidence="3 4">
    <name type="scientific">Lophium mytilinum</name>
    <dbReference type="NCBI Taxonomy" id="390894"/>
    <lineage>
        <taxon>Eukaryota</taxon>
        <taxon>Fungi</taxon>
        <taxon>Dikarya</taxon>
        <taxon>Ascomycota</taxon>
        <taxon>Pezizomycotina</taxon>
        <taxon>Dothideomycetes</taxon>
        <taxon>Pleosporomycetidae</taxon>
        <taxon>Mytilinidiales</taxon>
        <taxon>Mytilinidiaceae</taxon>
        <taxon>Lophium</taxon>
    </lineage>
</organism>
<accession>A0A6A6QE88</accession>
<dbReference type="AlphaFoldDB" id="A0A6A6QE88"/>
<dbReference type="Gene3D" id="1.20.1280.50">
    <property type="match status" value="1"/>
</dbReference>
<protein>
    <recommendedName>
        <fullName evidence="2">F-box domain-containing protein</fullName>
    </recommendedName>
</protein>
<feature type="region of interest" description="Disordered" evidence="1">
    <location>
        <begin position="1"/>
        <end position="26"/>
    </location>
</feature>
<dbReference type="SUPFAM" id="SSF81383">
    <property type="entry name" value="F-box domain"/>
    <property type="match status" value="1"/>
</dbReference>
<dbReference type="OrthoDB" id="3650933at2759"/>
<feature type="compositionally biased region" description="Polar residues" evidence="1">
    <location>
        <begin position="13"/>
        <end position="23"/>
    </location>
</feature>
<sequence>MPPSPGPDRTATVDPTLTPTMQSVDEADLEVAPATARDHDKQPEMSASPIGDLTTALEAAEATPTVESINVANLKIAPSIANDREIQPDKYASPDGDLTTAIEPTEATSSPSNQAVHAVFATYELLEEILTYLPPREICRAQMVNCTWRDVVRSSLSLQRNAFLVSAFPPVVEPSGEYSLFKNSFWTTFYGKLSFVRDEITAVNPVIYKLFHSGVLDGQSLGCQSGCIRCNVETGQVIVNISESSRFSPDYKAFIPIMKSILGINVDIPGWNKDAGEASWRQMLVMDPPGTSVAIVVSEVYGNYIWDGVHIREWTSPSLTIGELIDQIVMQLVEDKHISGECGEGVVVSKSTKEGDVC</sequence>
<dbReference type="Pfam" id="PF00646">
    <property type="entry name" value="F-box"/>
    <property type="match status" value="1"/>
</dbReference>
<proteinExistence type="predicted"/>
<keyword evidence="4" id="KW-1185">Reference proteome</keyword>
<dbReference type="SMART" id="SM00256">
    <property type="entry name" value="FBOX"/>
    <property type="match status" value="1"/>
</dbReference>
<name>A0A6A6QE88_9PEZI</name>
<evidence type="ECO:0000259" key="2">
    <source>
        <dbReference type="SMART" id="SM00256"/>
    </source>
</evidence>
<gene>
    <name evidence="3" type="ORF">BU16DRAFT_168194</name>
</gene>
<evidence type="ECO:0000256" key="1">
    <source>
        <dbReference type="SAM" id="MobiDB-lite"/>
    </source>
</evidence>
<feature type="domain" description="F-box" evidence="2">
    <location>
        <begin position="121"/>
        <end position="161"/>
    </location>
</feature>
<dbReference type="CDD" id="cd09917">
    <property type="entry name" value="F-box_SF"/>
    <property type="match status" value="1"/>
</dbReference>
<evidence type="ECO:0000313" key="4">
    <source>
        <dbReference type="Proteomes" id="UP000799750"/>
    </source>
</evidence>
<dbReference type="InterPro" id="IPR036047">
    <property type="entry name" value="F-box-like_dom_sf"/>
</dbReference>
<evidence type="ECO:0000313" key="3">
    <source>
        <dbReference type="EMBL" id="KAF2489963.1"/>
    </source>
</evidence>
<dbReference type="InterPro" id="IPR001810">
    <property type="entry name" value="F-box_dom"/>
</dbReference>
<dbReference type="Proteomes" id="UP000799750">
    <property type="component" value="Unassembled WGS sequence"/>
</dbReference>